<feature type="compositionally biased region" description="Low complexity" evidence="1">
    <location>
        <begin position="562"/>
        <end position="574"/>
    </location>
</feature>
<dbReference type="Proteomes" id="UP001549119">
    <property type="component" value="Unassembled WGS sequence"/>
</dbReference>
<dbReference type="RefSeq" id="WP_071000212.1">
    <property type="nucleotide sequence ID" value="NZ_JBEPNV010000001.1"/>
</dbReference>
<name>A0ABV2NG21_9HYPH</name>
<evidence type="ECO:0000256" key="2">
    <source>
        <dbReference type="SAM" id="SignalP"/>
    </source>
</evidence>
<evidence type="ECO:0000313" key="3">
    <source>
        <dbReference type="EMBL" id="MET3865446.1"/>
    </source>
</evidence>
<reference evidence="3 4" key="1">
    <citation type="submission" date="2024-06" db="EMBL/GenBank/DDBJ databases">
        <title>Genomics of switchgrass bacterial isolates.</title>
        <authorList>
            <person name="Shade A."/>
        </authorList>
    </citation>
    <scope>NUCLEOTIDE SEQUENCE [LARGE SCALE GENOMIC DNA]</scope>
    <source>
        <strain evidence="3 4">PvP084</strain>
    </source>
</reference>
<feature type="compositionally biased region" description="Polar residues" evidence="1">
    <location>
        <begin position="612"/>
        <end position="622"/>
    </location>
</feature>
<feature type="chain" id="PRO_5046161045" evidence="2">
    <location>
        <begin position="19"/>
        <end position="622"/>
    </location>
</feature>
<keyword evidence="2" id="KW-0732">Signal</keyword>
<evidence type="ECO:0000313" key="4">
    <source>
        <dbReference type="Proteomes" id="UP001549119"/>
    </source>
</evidence>
<evidence type="ECO:0000256" key="1">
    <source>
        <dbReference type="SAM" id="MobiDB-lite"/>
    </source>
</evidence>
<keyword evidence="4" id="KW-1185">Reference proteome</keyword>
<organism evidence="3 4">
    <name type="scientific">Methylobacterium radiotolerans</name>
    <dbReference type="NCBI Taxonomy" id="31998"/>
    <lineage>
        <taxon>Bacteria</taxon>
        <taxon>Pseudomonadati</taxon>
        <taxon>Pseudomonadota</taxon>
        <taxon>Alphaproteobacteria</taxon>
        <taxon>Hyphomicrobiales</taxon>
        <taxon>Methylobacteriaceae</taxon>
        <taxon>Methylobacterium</taxon>
    </lineage>
</organism>
<dbReference type="EMBL" id="JBEPNW010000002">
    <property type="protein sequence ID" value="MET3865446.1"/>
    <property type="molecule type" value="Genomic_DNA"/>
</dbReference>
<feature type="signal peptide" evidence="2">
    <location>
        <begin position="1"/>
        <end position="18"/>
    </location>
</feature>
<feature type="region of interest" description="Disordered" evidence="1">
    <location>
        <begin position="560"/>
        <end position="622"/>
    </location>
</feature>
<sequence length="622" mass="66827">MRTALILAALLAAAPAAAAGATAGPAARPDETALRYYASQHQRARVEAETERLRRRHPGWQPPADLWTARAGGEDEDGLWDLLGAGRDADLAAALAARARAEPGWTPSPALQSALSARALRESCLSLARAGRWPDLATLAAGRAADIAAADAEVVWAVAEAYGRTERPEKAYDLLRGALTGGRFGPEERRVSLLRAMQILPMADVDRLAALGEARDLDAIRVDLIRGRIGAVLHDEAGQAVSAHDLAAFEAYAEAAHDPDQAALVAWLAFKRRDLPTALAWFKRAVARGGDAMVAHGLAHTLRLLGRRRDAEDVAYAWRAPLVNNSLLFIDLLETDLTRADPPAIEPERLRRYAEVTLATASGEGAQALGWYAYNRCQFDTALGWFRRAVAWYPKEATVYGYALSLRRTRQERTFLEVVNRYDGLFPRVVDLLFQSAAARPMPCEAPESRTARAEPAASAGYLELAAVTGPAARGRVPPPDEIAAGRTPAPPAIRRSDFPVAVLMENDLRAAPTGSPVTEARWSARPRGRAPTVARRVPGVGPMPYERYGFALLPAWNGGEQASQPSAADSPAPRGTLWAEEQAARAGTEPGGPADREAPATTGALGARQAMRNQTVRETTP</sequence>
<proteinExistence type="predicted"/>
<accession>A0ABV2NG21</accession>
<comment type="caution">
    <text evidence="3">The sequence shown here is derived from an EMBL/GenBank/DDBJ whole genome shotgun (WGS) entry which is preliminary data.</text>
</comment>
<protein>
    <submittedName>
        <fullName evidence="3">Tetratricopeptide (TPR) repeat protein</fullName>
    </submittedName>
</protein>
<gene>
    <name evidence="3" type="ORF">ABIC20_002755</name>
</gene>